<evidence type="ECO:0000256" key="1">
    <source>
        <dbReference type="SAM" id="SignalP"/>
    </source>
</evidence>
<reference evidence="2" key="2">
    <citation type="submission" date="2020-11" db="EMBL/GenBank/DDBJ databases">
        <authorList>
            <person name="McCartney M.A."/>
            <person name="Auch B."/>
            <person name="Kono T."/>
            <person name="Mallez S."/>
            <person name="Becker A."/>
            <person name="Gohl D.M."/>
            <person name="Silverstein K.A.T."/>
            <person name="Koren S."/>
            <person name="Bechman K.B."/>
            <person name="Herman A."/>
            <person name="Abrahante J.E."/>
            <person name="Garbe J."/>
        </authorList>
    </citation>
    <scope>NUCLEOTIDE SEQUENCE</scope>
    <source>
        <strain evidence="2">Duluth1</strain>
        <tissue evidence="2">Whole animal</tissue>
    </source>
</reference>
<feature type="signal peptide" evidence="1">
    <location>
        <begin position="1"/>
        <end position="21"/>
    </location>
</feature>
<accession>A0A9D4KSI6</accession>
<reference evidence="2" key="1">
    <citation type="journal article" date="2019" name="bioRxiv">
        <title>The Genome of the Zebra Mussel, Dreissena polymorpha: A Resource for Invasive Species Research.</title>
        <authorList>
            <person name="McCartney M.A."/>
            <person name="Auch B."/>
            <person name="Kono T."/>
            <person name="Mallez S."/>
            <person name="Zhang Y."/>
            <person name="Obille A."/>
            <person name="Becker A."/>
            <person name="Abrahante J.E."/>
            <person name="Garbe J."/>
            <person name="Badalamenti J.P."/>
            <person name="Herman A."/>
            <person name="Mangelson H."/>
            <person name="Liachko I."/>
            <person name="Sullivan S."/>
            <person name="Sone E.D."/>
            <person name="Koren S."/>
            <person name="Silverstein K.A.T."/>
            <person name="Beckman K.B."/>
            <person name="Gohl D.M."/>
        </authorList>
    </citation>
    <scope>NUCLEOTIDE SEQUENCE</scope>
    <source>
        <strain evidence="2">Duluth1</strain>
        <tissue evidence="2">Whole animal</tissue>
    </source>
</reference>
<feature type="chain" id="PRO_5039328932" description="Secreted protein" evidence="1">
    <location>
        <begin position="22"/>
        <end position="75"/>
    </location>
</feature>
<evidence type="ECO:0000313" key="2">
    <source>
        <dbReference type="EMBL" id="KAH3845242.1"/>
    </source>
</evidence>
<dbReference type="Proteomes" id="UP000828390">
    <property type="component" value="Unassembled WGS sequence"/>
</dbReference>
<dbReference type="AlphaFoldDB" id="A0A9D4KSI6"/>
<keyword evidence="1" id="KW-0732">Signal</keyword>
<protein>
    <recommendedName>
        <fullName evidence="4">Secreted protein</fullName>
    </recommendedName>
</protein>
<comment type="caution">
    <text evidence="2">The sequence shown here is derived from an EMBL/GenBank/DDBJ whole genome shotgun (WGS) entry which is preliminary data.</text>
</comment>
<organism evidence="2 3">
    <name type="scientific">Dreissena polymorpha</name>
    <name type="common">Zebra mussel</name>
    <name type="synonym">Mytilus polymorpha</name>
    <dbReference type="NCBI Taxonomy" id="45954"/>
    <lineage>
        <taxon>Eukaryota</taxon>
        <taxon>Metazoa</taxon>
        <taxon>Spiralia</taxon>
        <taxon>Lophotrochozoa</taxon>
        <taxon>Mollusca</taxon>
        <taxon>Bivalvia</taxon>
        <taxon>Autobranchia</taxon>
        <taxon>Heteroconchia</taxon>
        <taxon>Euheterodonta</taxon>
        <taxon>Imparidentia</taxon>
        <taxon>Neoheterodontei</taxon>
        <taxon>Myida</taxon>
        <taxon>Dreissenoidea</taxon>
        <taxon>Dreissenidae</taxon>
        <taxon>Dreissena</taxon>
    </lineage>
</organism>
<evidence type="ECO:0000313" key="3">
    <source>
        <dbReference type="Proteomes" id="UP000828390"/>
    </source>
</evidence>
<keyword evidence="3" id="KW-1185">Reference proteome</keyword>
<gene>
    <name evidence="2" type="ORF">DPMN_087517</name>
</gene>
<sequence>MLSTLRWLIRTCALFLWCTNCEEIKEHCGEVFILPGLGNGANAVGELDVTVFRVFEQFPRDMIQKRWRGIFVYIL</sequence>
<proteinExistence type="predicted"/>
<name>A0A9D4KSI6_DREPO</name>
<evidence type="ECO:0008006" key="4">
    <source>
        <dbReference type="Google" id="ProtNLM"/>
    </source>
</evidence>
<dbReference type="EMBL" id="JAIWYP010000003">
    <property type="protein sequence ID" value="KAH3845242.1"/>
    <property type="molecule type" value="Genomic_DNA"/>
</dbReference>